<organism evidence="5">
    <name type="scientific">freshwater metagenome</name>
    <dbReference type="NCBI Taxonomy" id="449393"/>
    <lineage>
        <taxon>unclassified sequences</taxon>
        <taxon>metagenomes</taxon>
        <taxon>ecological metagenomes</taxon>
    </lineage>
</organism>
<dbReference type="EMBL" id="CAEMXZ010000040">
    <property type="protein sequence ID" value="CAB4323360.1"/>
    <property type="molecule type" value="Genomic_DNA"/>
</dbReference>
<keyword evidence="3" id="KW-0812">Transmembrane</keyword>
<keyword evidence="3" id="KW-1133">Transmembrane helix</keyword>
<accession>A0A6J5YB13</accession>
<gene>
    <name evidence="5" type="ORF">UFOPK1392_01114</name>
    <name evidence="6" type="ORF">UFOPK3733_00268</name>
</gene>
<dbReference type="EMBL" id="CAFBNC010000007">
    <property type="protein sequence ID" value="CAB4924328.1"/>
    <property type="molecule type" value="Genomic_DNA"/>
</dbReference>
<dbReference type="GO" id="GO:0016787">
    <property type="term" value="F:hydrolase activity"/>
    <property type="evidence" value="ECO:0007669"/>
    <property type="project" value="UniProtKB-KW"/>
</dbReference>
<dbReference type="InterPro" id="IPR023346">
    <property type="entry name" value="Lysozyme-like_dom_sf"/>
</dbReference>
<feature type="domain" description="Resuscitation-promoting factor core lysozyme-like" evidence="4">
    <location>
        <begin position="144"/>
        <end position="215"/>
    </location>
</feature>
<evidence type="ECO:0000256" key="2">
    <source>
        <dbReference type="SAM" id="MobiDB-lite"/>
    </source>
</evidence>
<feature type="compositionally biased region" description="Pro residues" evidence="2">
    <location>
        <begin position="116"/>
        <end position="131"/>
    </location>
</feature>
<protein>
    <submittedName>
        <fullName evidence="5">Unannotated protein</fullName>
    </submittedName>
</protein>
<evidence type="ECO:0000313" key="6">
    <source>
        <dbReference type="EMBL" id="CAB4924328.1"/>
    </source>
</evidence>
<proteinExistence type="predicted"/>
<evidence type="ECO:0000313" key="5">
    <source>
        <dbReference type="EMBL" id="CAB4323360.1"/>
    </source>
</evidence>
<dbReference type="SUPFAM" id="SSF53955">
    <property type="entry name" value="Lysozyme-like"/>
    <property type="match status" value="1"/>
</dbReference>
<dbReference type="InterPro" id="IPR010618">
    <property type="entry name" value="RPF"/>
</dbReference>
<reference evidence="5" key="1">
    <citation type="submission" date="2020-05" db="EMBL/GenBank/DDBJ databases">
        <authorList>
            <person name="Chiriac C."/>
            <person name="Salcher M."/>
            <person name="Ghai R."/>
            <person name="Kavagutti S V."/>
        </authorList>
    </citation>
    <scope>NUCLEOTIDE SEQUENCE</scope>
</reference>
<feature type="transmembrane region" description="Helical" evidence="3">
    <location>
        <begin position="23"/>
        <end position="43"/>
    </location>
</feature>
<feature type="compositionally biased region" description="Low complexity" evidence="2">
    <location>
        <begin position="103"/>
        <end position="115"/>
    </location>
</feature>
<keyword evidence="3" id="KW-0472">Membrane</keyword>
<feature type="region of interest" description="Disordered" evidence="2">
    <location>
        <begin position="103"/>
        <end position="131"/>
    </location>
</feature>
<keyword evidence="1" id="KW-0378">Hydrolase</keyword>
<evidence type="ECO:0000256" key="1">
    <source>
        <dbReference type="ARBA" id="ARBA00022801"/>
    </source>
</evidence>
<evidence type="ECO:0000256" key="3">
    <source>
        <dbReference type="SAM" id="Phobius"/>
    </source>
</evidence>
<sequence length="219" mass="21705">MSCPPPKAAALSSTSPSSTQRSFTVAVVVTIMCLPLLLLDLVWAGDSGAPTLSEVSAEVTVAPALAAAASSPPPSSEAPPSSSVPAAVPTTVAPKVAAAGAPAKRSVAPVTTKPPVWTPPPTTAAPAPPPPIVSGSDAAFLACVRSRESGGNYAIVDGSGNYMGAYQYSQSTWDGIASRAGRPDLVGVRPNTASPADQDAIAYATLAISGRSPWGGICG</sequence>
<dbReference type="Pfam" id="PF06737">
    <property type="entry name" value="Transglycosylas"/>
    <property type="match status" value="1"/>
</dbReference>
<evidence type="ECO:0000259" key="4">
    <source>
        <dbReference type="Pfam" id="PF06737"/>
    </source>
</evidence>
<dbReference type="AlphaFoldDB" id="A0A6J5YB13"/>
<dbReference type="Gene3D" id="1.10.530.10">
    <property type="match status" value="1"/>
</dbReference>
<name>A0A6J5YB13_9ZZZZ</name>